<gene>
    <name evidence="1" type="ORF">HPB51_005180</name>
</gene>
<evidence type="ECO:0000313" key="2">
    <source>
        <dbReference type="Proteomes" id="UP000821866"/>
    </source>
</evidence>
<dbReference type="VEuPathDB" id="VectorBase:LOC119181030"/>
<name>A0A9J6DZ14_RHIMP</name>
<dbReference type="Proteomes" id="UP000821866">
    <property type="component" value="Chromosome 4"/>
</dbReference>
<reference evidence="1" key="1">
    <citation type="journal article" date="2020" name="Cell">
        <title>Large-Scale Comparative Analyses of Tick Genomes Elucidate Their Genetic Diversity and Vector Capacities.</title>
        <authorList>
            <consortium name="Tick Genome and Microbiome Consortium (TIGMIC)"/>
            <person name="Jia N."/>
            <person name="Wang J."/>
            <person name="Shi W."/>
            <person name="Du L."/>
            <person name="Sun Y."/>
            <person name="Zhan W."/>
            <person name="Jiang J.F."/>
            <person name="Wang Q."/>
            <person name="Zhang B."/>
            <person name="Ji P."/>
            <person name="Bell-Sakyi L."/>
            <person name="Cui X.M."/>
            <person name="Yuan T.T."/>
            <person name="Jiang B.G."/>
            <person name="Yang W.F."/>
            <person name="Lam T.T."/>
            <person name="Chang Q.C."/>
            <person name="Ding S.J."/>
            <person name="Wang X.J."/>
            <person name="Zhu J.G."/>
            <person name="Ruan X.D."/>
            <person name="Zhao L."/>
            <person name="Wei J.T."/>
            <person name="Ye R.Z."/>
            <person name="Que T.C."/>
            <person name="Du C.H."/>
            <person name="Zhou Y.H."/>
            <person name="Cheng J.X."/>
            <person name="Dai P.F."/>
            <person name="Guo W.B."/>
            <person name="Han X.H."/>
            <person name="Huang E.J."/>
            <person name="Li L.F."/>
            <person name="Wei W."/>
            <person name="Gao Y.C."/>
            <person name="Liu J.Z."/>
            <person name="Shao H.Z."/>
            <person name="Wang X."/>
            <person name="Wang C.C."/>
            <person name="Yang T.C."/>
            <person name="Huo Q.B."/>
            <person name="Li W."/>
            <person name="Chen H.Y."/>
            <person name="Chen S.E."/>
            <person name="Zhou L.G."/>
            <person name="Ni X.B."/>
            <person name="Tian J.H."/>
            <person name="Sheng Y."/>
            <person name="Liu T."/>
            <person name="Pan Y.S."/>
            <person name="Xia L.Y."/>
            <person name="Li J."/>
            <person name="Zhao F."/>
            <person name="Cao W.C."/>
        </authorList>
    </citation>
    <scope>NUCLEOTIDE SEQUENCE</scope>
    <source>
        <strain evidence="1">Rmic-2018</strain>
    </source>
</reference>
<sequence>MSESSLPAVYIKKEAKRLKVYPLYTVTAARKQKRRKEDAVYISKPLFDRPTAAILKMRCEAKLLKVKNLMVYRAGQLLPPPPPQRPDFFALTATCPARWLHGGSPDPSSLARHTRVADS</sequence>
<proteinExistence type="predicted"/>
<dbReference type="EMBL" id="JABSTU010000006">
    <property type="protein sequence ID" value="KAH8027389.1"/>
    <property type="molecule type" value="Genomic_DNA"/>
</dbReference>
<protein>
    <submittedName>
        <fullName evidence="1">Uncharacterized protein</fullName>
    </submittedName>
</protein>
<organism evidence="1 2">
    <name type="scientific">Rhipicephalus microplus</name>
    <name type="common">Cattle tick</name>
    <name type="synonym">Boophilus microplus</name>
    <dbReference type="NCBI Taxonomy" id="6941"/>
    <lineage>
        <taxon>Eukaryota</taxon>
        <taxon>Metazoa</taxon>
        <taxon>Ecdysozoa</taxon>
        <taxon>Arthropoda</taxon>
        <taxon>Chelicerata</taxon>
        <taxon>Arachnida</taxon>
        <taxon>Acari</taxon>
        <taxon>Parasitiformes</taxon>
        <taxon>Ixodida</taxon>
        <taxon>Ixodoidea</taxon>
        <taxon>Ixodidae</taxon>
        <taxon>Rhipicephalinae</taxon>
        <taxon>Rhipicephalus</taxon>
        <taxon>Boophilus</taxon>
    </lineage>
</organism>
<dbReference type="AlphaFoldDB" id="A0A9J6DZ14"/>
<evidence type="ECO:0000313" key="1">
    <source>
        <dbReference type="EMBL" id="KAH8027389.1"/>
    </source>
</evidence>
<comment type="caution">
    <text evidence="1">The sequence shown here is derived from an EMBL/GenBank/DDBJ whole genome shotgun (WGS) entry which is preliminary data.</text>
</comment>
<accession>A0A9J6DZ14</accession>
<keyword evidence="2" id="KW-1185">Reference proteome</keyword>
<reference evidence="1" key="2">
    <citation type="submission" date="2021-09" db="EMBL/GenBank/DDBJ databases">
        <authorList>
            <person name="Jia N."/>
            <person name="Wang J."/>
            <person name="Shi W."/>
            <person name="Du L."/>
            <person name="Sun Y."/>
            <person name="Zhan W."/>
            <person name="Jiang J."/>
            <person name="Wang Q."/>
            <person name="Zhang B."/>
            <person name="Ji P."/>
            <person name="Sakyi L.B."/>
            <person name="Cui X."/>
            <person name="Yuan T."/>
            <person name="Jiang B."/>
            <person name="Yang W."/>
            <person name="Lam T.T.-Y."/>
            <person name="Chang Q."/>
            <person name="Ding S."/>
            <person name="Wang X."/>
            <person name="Zhu J."/>
            <person name="Ruan X."/>
            <person name="Zhao L."/>
            <person name="Wei J."/>
            <person name="Que T."/>
            <person name="Du C."/>
            <person name="Cheng J."/>
            <person name="Dai P."/>
            <person name="Han X."/>
            <person name="Huang E."/>
            <person name="Gao Y."/>
            <person name="Liu J."/>
            <person name="Shao H."/>
            <person name="Ye R."/>
            <person name="Li L."/>
            <person name="Wei W."/>
            <person name="Wang X."/>
            <person name="Wang C."/>
            <person name="Huo Q."/>
            <person name="Li W."/>
            <person name="Guo W."/>
            <person name="Chen H."/>
            <person name="Chen S."/>
            <person name="Zhou L."/>
            <person name="Zhou L."/>
            <person name="Ni X."/>
            <person name="Tian J."/>
            <person name="Zhou Y."/>
            <person name="Sheng Y."/>
            <person name="Liu T."/>
            <person name="Pan Y."/>
            <person name="Xia L."/>
            <person name="Li J."/>
            <person name="Zhao F."/>
            <person name="Cao W."/>
        </authorList>
    </citation>
    <scope>NUCLEOTIDE SEQUENCE</scope>
    <source>
        <strain evidence="1">Rmic-2018</strain>
        <tissue evidence="1">Larvae</tissue>
    </source>
</reference>